<dbReference type="AlphaFoldDB" id="A0AAD7TAB9"/>
<comment type="caution">
    <text evidence="2">The sequence shown here is derived from an EMBL/GenBank/DDBJ whole genome shotgun (WGS) entry which is preliminary data.</text>
</comment>
<dbReference type="Proteomes" id="UP001221898">
    <property type="component" value="Unassembled WGS sequence"/>
</dbReference>
<dbReference type="EMBL" id="JAINUG010000004">
    <property type="protein sequence ID" value="KAJ8417275.1"/>
    <property type="molecule type" value="Genomic_DNA"/>
</dbReference>
<sequence>MRRLLANPVQSAERRGRSILRHRKGSAPTLTQCTVPCLVGRRGSQRKQTPYSRERAPGAGQHCQVRTASDTFVRAHDEAVSQALAHVLIRKTEEPAGTCG</sequence>
<name>A0AAD7TAB9_9TELE</name>
<proteinExistence type="predicted"/>
<organism evidence="2 3">
    <name type="scientific">Aldrovandia affinis</name>
    <dbReference type="NCBI Taxonomy" id="143900"/>
    <lineage>
        <taxon>Eukaryota</taxon>
        <taxon>Metazoa</taxon>
        <taxon>Chordata</taxon>
        <taxon>Craniata</taxon>
        <taxon>Vertebrata</taxon>
        <taxon>Euteleostomi</taxon>
        <taxon>Actinopterygii</taxon>
        <taxon>Neopterygii</taxon>
        <taxon>Teleostei</taxon>
        <taxon>Notacanthiformes</taxon>
        <taxon>Halosauridae</taxon>
        <taxon>Aldrovandia</taxon>
    </lineage>
</organism>
<reference evidence="2" key="1">
    <citation type="journal article" date="2023" name="Science">
        <title>Genome structures resolve the early diversification of teleost fishes.</title>
        <authorList>
            <person name="Parey E."/>
            <person name="Louis A."/>
            <person name="Montfort J."/>
            <person name="Bouchez O."/>
            <person name="Roques C."/>
            <person name="Iampietro C."/>
            <person name="Lluch J."/>
            <person name="Castinel A."/>
            <person name="Donnadieu C."/>
            <person name="Desvignes T."/>
            <person name="Floi Bucao C."/>
            <person name="Jouanno E."/>
            <person name="Wen M."/>
            <person name="Mejri S."/>
            <person name="Dirks R."/>
            <person name="Jansen H."/>
            <person name="Henkel C."/>
            <person name="Chen W.J."/>
            <person name="Zahm M."/>
            <person name="Cabau C."/>
            <person name="Klopp C."/>
            <person name="Thompson A.W."/>
            <person name="Robinson-Rechavi M."/>
            <person name="Braasch I."/>
            <person name="Lecointre G."/>
            <person name="Bobe J."/>
            <person name="Postlethwait J.H."/>
            <person name="Berthelot C."/>
            <person name="Roest Crollius H."/>
            <person name="Guiguen Y."/>
        </authorList>
    </citation>
    <scope>NUCLEOTIDE SEQUENCE</scope>
    <source>
        <strain evidence="2">NC1722</strain>
    </source>
</reference>
<feature type="region of interest" description="Disordered" evidence="1">
    <location>
        <begin position="41"/>
        <end position="64"/>
    </location>
</feature>
<keyword evidence="3" id="KW-1185">Reference proteome</keyword>
<protein>
    <submittedName>
        <fullName evidence="2">Uncharacterized protein</fullName>
    </submittedName>
</protein>
<accession>A0AAD7TAB9</accession>
<evidence type="ECO:0000313" key="3">
    <source>
        <dbReference type="Proteomes" id="UP001221898"/>
    </source>
</evidence>
<evidence type="ECO:0000256" key="1">
    <source>
        <dbReference type="SAM" id="MobiDB-lite"/>
    </source>
</evidence>
<evidence type="ECO:0000313" key="2">
    <source>
        <dbReference type="EMBL" id="KAJ8417275.1"/>
    </source>
</evidence>
<gene>
    <name evidence="2" type="ORF">AAFF_G00285020</name>
</gene>